<comment type="caution">
    <text evidence="2">The sequence shown here is derived from an EMBL/GenBank/DDBJ whole genome shotgun (WGS) entry which is preliminary data.</text>
</comment>
<dbReference type="AlphaFoldDB" id="A0A9P6BVY1"/>
<organism evidence="2 3">
    <name type="scientific">Macrolepiota fuliginosa MF-IS2</name>
    <dbReference type="NCBI Taxonomy" id="1400762"/>
    <lineage>
        <taxon>Eukaryota</taxon>
        <taxon>Fungi</taxon>
        <taxon>Dikarya</taxon>
        <taxon>Basidiomycota</taxon>
        <taxon>Agaricomycotina</taxon>
        <taxon>Agaricomycetes</taxon>
        <taxon>Agaricomycetidae</taxon>
        <taxon>Agaricales</taxon>
        <taxon>Agaricineae</taxon>
        <taxon>Agaricaceae</taxon>
        <taxon>Macrolepiota</taxon>
    </lineage>
</organism>
<protein>
    <submittedName>
        <fullName evidence="2">Uncharacterized protein</fullName>
    </submittedName>
</protein>
<sequence length="107" mass="12445">MQRQCRRVREEGLRTLTRTRLALVRLRFLKYNLRAYHRILVNIHSIVIAFSTADDAWTVIIAVTFSTRGNRCRVFVILAVSIFFTDVDFPAAFVYLDVFFEVGVCPT</sequence>
<dbReference type="Proteomes" id="UP000807342">
    <property type="component" value="Unassembled WGS sequence"/>
</dbReference>
<gene>
    <name evidence="2" type="ORF">P691DRAFT_768704</name>
</gene>
<evidence type="ECO:0000256" key="1">
    <source>
        <dbReference type="SAM" id="Phobius"/>
    </source>
</evidence>
<keyword evidence="1" id="KW-1133">Transmembrane helix</keyword>
<dbReference type="EMBL" id="MU153250">
    <property type="protein sequence ID" value="KAF9439855.1"/>
    <property type="molecule type" value="Genomic_DNA"/>
</dbReference>
<name>A0A9P6BVY1_9AGAR</name>
<keyword evidence="1" id="KW-0472">Membrane</keyword>
<evidence type="ECO:0000313" key="3">
    <source>
        <dbReference type="Proteomes" id="UP000807342"/>
    </source>
</evidence>
<proteinExistence type="predicted"/>
<keyword evidence="1" id="KW-0812">Transmembrane</keyword>
<keyword evidence="3" id="KW-1185">Reference proteome</keyword>
<evidence type="ECO:0000313" key="2">
    <source>
        <dbReference type="EMBL" id="KAF9439855.1"/>
    </source>
</evidence>
<feature type="transmembrane region" description="Helical" evidence="1">
    <location>
        <begin position="74"/>
        <end position="96"/>
    </location>
</feature>
<reference evidence="2" key="1">
    <citation type="submission" date="2020-11" db="EMBL/GenBank/DDBJ databases">
        <authorList>
            <consortium name="DOE Joint Genome Institute"/>
            <person name="Ahrendt S."/>
            <person name="Riley R."/>
            <person name="Andreopoulos W."/>
            <person name="Labutti K."/>
            <person name="Pangilinan J."/>
            <person name="Ruiz-Duenas F.J."/>
            <person name="Barrasa J.M."/>
            <person name="Sanchez-Garcia M."/>
            <person name="Camarero S."/>
            <person name="Miyauchi S."/>
            <person name="Serrano A."/>
            <person name="Linde D."/>
            <person name="Babiker R."/>
            <person name="Drula E."/>
            <person name="Ayuso-Fernandez I."/>
            <person name="Pacheco R."/>
            <person name="Padilla G."/>
            <person name="Ferreira P."/>
            <person name="Barriuso J."/>
            <person name="Kellner H."/>
            <person name="Castanera R."/>
            <person name="Alfaro M."/>
            <person name="Ramirez L."/>
            <person name="Pisabarro A.G."/>
            <person name="Kuo A."/>
            <person name="Tritt A."/>
            <person name="Lipzen A."/>
            <person name="He G."/>
            <person name="Yan M."/>
            <person name="Ng V."/>
            <person name="Cullen D."/>
            <person name="Martin F."/>
            <person name="Rosso M.-N."/>
            <person name="Henrissat B."/>
            <person name="Hibbett D."/>
            <person name="Martinez A.T."/>
            <person name="Grigoriev I.V."/>
        </authorList>
    </citation>
    <scope>NUCLEOTIDE SEQUENCE</scope>
    <source>
        <strain evidence="2">MF-IS2</strain>
    </source>
</reference>
<accession>A0A9P6BVY1</accession>